<sequence>VLQKIYVKDISFESPRTPDIFSKNIAPQTQLNIKSSSKEIAPDLHEVILTLTVEAKDKDQTLFLVELQQAGVFLIRGYKTDECRALVGSYCPGALYPFAREAVATVVSRGGFPQLLLQPINFDALYAQALKQQASDDGSVGGQSLAGTFGEPH</sequence>
<dbReference type="GO" id="GO:0051262">
    <property type="term" value="P:protein tetramerization"/>
    <property type="evidence" value="ECO:0007669"/>
    <property type="project" value="InterPro"/>
</dbReference>
<dbReference type="NCBIfam" id="TIGR00809">
    <property type="entry name" value="secB"/>
    <property type="match status" value="1"/>
</dbReference>
<gene>
    <name evidence="1" type="ORF">METZ01_LOCUS128242</name>
</gene>
<dbReference type="InterPro" id="IPR035958">
    <property type="entry name" value="SecB-like_sf"/>
</dbReference>
<evidence type="ECO:0008006" key="2">
    <source>
        <dbReference type="Google" id="ProtNLM"/>
    </source>
</evidence>
<proteinExistence type="inferred from homology"/>
<dbReference type="HAMAP" id="MF_00821">
    <property type="entry name" value="SecB"/>
    <property type="match status" value="1"/>
</dbReference>
<reference evidence="1" key="1">
    <citation type="submission" date="2018-05" db="EMBL/GenBank/DDBJ databases">
        <authorList>
            <person name="Lanie J.A."/>
            <person name="Ng W.-L."/>
            <person name="Kazmierczak K.M."/>
            <person name="Andrzejewski T.M."/>
            <person name="Davidsen T.M."/>
            <person name="Wayne K.J."/>
            <person name="Tettelin H."/>
            <person name="Glass J.I."/>
            <person name="Rusch D."/>
            <person name="Podicherti R."/>
            <person name="Tsui H.-C.T."/>
            <person name="Winkler M.E."/>
        </authorList>
    </citation>
    <scope>NUCLEOTIDE SEQUENCE</scope>
</reference>
<accession>A0A381YEB2</accession>
<dbReference type="SUPFAM" id="SSF54611">
    <property type="entry name" value="SecB-like"/>
    <property type="match status" value="1"/>
</dbReference>
<feature type="non-terminal residue" evidence="1">
    <location>
        <position position="1"/>
    </location>
</feature>
<name>A0A381YEB2_9ZZZZ</name>
<dbReference type="PRINTS" id="PR01594">
    <property type="entry name" value="SECBCHAPRONE"/>
</dbReference>
<dbReference type="Pfam" id="PF02556">
    <property type="entry name" value="SecB"/>
    <property type="match status" value="1"/>
</dbReference>
<dbReference type="AlphaFoldDB" id="A0A381YEB2"/>
<dbReference type="InterPro" id="IPR003708">
    <property type="entry name" value="SecB"/>
</dbReference>
<dbReference type="NCBIfam" id="NF004393">
    <property type="entry name" value="PRK05751.1-4"/>
    <property type="match status" value="1"/>
</dbReference>
<dbReference type="Gene3D" id="3.10.420.10">
    <property type="entry name" value="SecB-like"/>
    <property type="match status" value="1"/>
</dbReference>
<dbReference type="GO" id="GO:0051082">
    <property type="term" value="F:unfolded protein binding"/>
    <property type="evidence" value="ECO:0007669"/>
    <property type="project" value="InterPro"/>
</dbReference>
<protein>
    <recommendedName>
        <fullName evidence="2">Protein-export chaperone SecB</fullName>
    </recommendedName>
</protein>
<dbReference type="PANTHER" id="PTHR36918:SF1">
    <property type="entry name" value="PROTEIN-EXPORT PROTEIN SECB"/>
    <property type="match status" value="1"/>
</dbReference>
<evidence type="ECO:0000313" key="1">
    <source>
        <dbReference type="EMBL" id="SVA75388.1"/>
    </source>
</evidence>
<dbReference type="PANTHER" id="PTHR36918">
    <property type="match status" value="1"/>
</dbReference>
<organism evidence="1">
    <name type="scientific">marine metagenome</name>
    <dbReference type="NCBI Taxonomy" id="408172"/>
    <lineage>
        <taxon>unclassified sequences</taxon>
        <taxon>metagenomes</taxon>
        <taxon>ecological metagenomes</taxon>
    </lineage>
</organism>
<dbReference type="EMBL" id="UINC01018040">
    <property type="protein sequence ID" value="SVA75388.1"/>
    <property type="molecule type" value="Genomic_DNA"/>
</dbReference>
<dbReference type="GO" id="GO:0015031">
    <property type="term" value="P:protein transport"/>
    <property type="evidence" value="ECO:0007669"/>
    <property type="project" value="InterPro"/>
</dbReference>